<dbReference type="EMBL" id="CAADEZ010000090">
    <property type="protein sequence ID" value="VFJ51039.1"/>
    <property type="molecule type" value="Genomic_DNA"/>
</dbReference>
<evidence type="ECO:0000256" key="4">
    <source>
        <dbReference type="ARBA" id="ARBA00022840"/>
    </source>
</evidence>
<keyword evidence="5 6" id="KW-0238">DNA-binding</keyword>
<evidence type="ECO:0000313" key="10">
    <source>
        <dbReference type="EMBL" id="VFK08809.1"/>
    </source>
</evidence>
<sequence>MIPAEGLNILTGSNGSGKTSILEGIYLLGRGRSFRGRIYKNIITQGEDNCAVNALVDNGMGARLRIGIERGKRGGCVKVGNKEIRQASELAKNLPLLFLSPDSQRLFTEGAKERQRFLDWILFHVEPTYFDILYRYLRVLRQRNAALRQVSGRALLRAWNEELGNLGELLDKYRRKSVEVLSPILYRYSKNVLEGEILMEYSSGWDNKRPLVDVLHERVESDERLGYTLQGPHRGDLHFLLQGFPVGKRLSRGEAKRFLFALVLAQAQYLVDQANIVPVILIDELTAELDNQSIHDIFQTLVMFRTQVFVTAVSDKQINENMYHEAKMFHVERGTVRTL</sequence>
<proteinExistence type="inferred from homology"/>
<dbReference type="Gene3D" id="3.40.50.300">
    <property type="entry name" value="P-loop containing nucleotide triphosphate hydrolases"/>
    <property type="match status" value="1"/>
</dbReference>
<evidence type="ECO:0000259" key="7">
    <source>
        <dbReference type="Pfam" id="PF02463"/>
    </source>
</evidence>
<dbReference type="PANTHER" id="PTHR32182">
    <property type="entry name" value="DNA REPLICATION AND REPAIR PROTEIN RECF"/>
    <property type="match status" value="1"/>
</dbReference>
<evidence type="ECO:0000256" key="2">
    <source>
        <dbReference type="ARBA" id="ARBA00022705"/>
    </source>
</evidence>
<dbReference type="Pfam" id="PF02463">
    <property type="entry name" value="SMC_N"/>
    <property type="match status" value="1"/>
</dbReference>
<keyword evidence="6" id="KW-0227">DNA damage</keyword>
<evidence type="ECO:0000313" key="9">
    <source>
        <dbReference type="EMBL" id="VFJ51039.1"/>
    </source>
</evidence>
<dbReference type="HAMAP" id="MF_00365">
    <property type="entry name" value="RecF"/>
    <property type="match status" value="1"/>
</dbReference>
<evidence type="ECO:0000256" key="1">
    <source>
        <dbReference type="ARBA" id="ARBA00022490"/>
    </source>
</evidence>
<dbReference type="InterPro" id="IPR042174">
    <property type="entry name" value="RecF_2"/>
</dbReference>
<dbReference type="NCBIfam" id="TIGR00611">
    <property type="entry name" value="recf"/>
    <property type="match status" value="1"/>
</dbReference>
<keyword evidence="1 6" id="KW-0963">Cytoplasm</keyword>
<dbReference type="GO" id="GO:0009432">
    <property type="term" value="P:SOS response"/>
    <property type="evidence" value="ECO:0007669"/>
    <property type="project" value="UniProtKB-UniRule"/>
</dbReference>
<dbReference type="InterPro" id="IPR001238">
    <property type="entry name" value="DNA-binding_RecF"/>
</dbReference>
<organism evidence="10">
    <name type="scientific">Candidatus Kentrum sp. FM</name>
    <dbReference type="NCBI Taxonomy" id="2126340"/>
    <lineage>
        <taxon>Bacteria</taxon>
        <taxon>Pseudomonadati</taxon>
        <taxon>Pseudomonadota</taxon>
        <taxon>Gammaproteobacteria</taxon>
        <taxon>Candidatus Kentrum</taxon>
    </lineage>
</organism>
<dbReference type="GO" id="GO:0003697">
    <property type="term" value="F:single-stranded DNA binding"/>
    <property type="evidence" value="ECO:0007669"/>
    <property type="project" value="UniProtKB-UniRule"/>
</dbReference>
<dbReference type="PANTHER" id="PTHR32182:SF0">
    <property type="entry name" value="DNA REPLICATION AND REPAIR PROTEIN RECF"/>
    <property type="match status" value="1"/>
</dbReference>
<dbReference type="Gene3D" id="1.20.1050.90">
    <property type="entry name" value="RecF/RecN/SMC, N-terminal domain"/>
    <property type="match status" value="1"/>
</dbReference>
<keyword evidence="2 6" id="KW-0235">DNA replication</keyword>
<evidence type="ECO:0000313" key="8">
    <source>
        <dbReference type="EMBL" id="VFJ50968.1"/>
    </source>
</evidence>
<dbReference type="GO" id="GO:0006302">
    <property type="term" value="P:double-strand break repair"/>
    <property type="evidence" value="ECO:0007669"/>
    <property type="project" value="TreeGrafter"/>
</dbReference>
<protein>
    <recommendedName>
        <fullName evidence="6">DNA replication and repair protein RecF</fullName>
    </recommendedName>
</protein>
<dbReference type="GO" id="GO:0005737">
    <property type="term" value="C:cytoplasm"/>
    <property type="evidence" value="ECO:0007669"/>
    <property type="project" value="UniProtKB-SubCell"/>
</dbReference>
<feature type="binding site" evidence="6">
    <location>
        <begin position="12"/>
        <end position="19"/>
    </location>
    <ligand>
        <name>ATP</name>
        <dbReference type="ChEBI" id="CHEBI:30616"/>
    </ligand>
</feature>
<gene>
    <name evidence="6" type="primary">recF</name>
    <name evidence="9" type="ORF">BECKFM1743A_GA0114220_100904</name>
    <name evidence="10" type="ORF">BECKFM1743B_GA0114221_100824</name>
    <name evidence="8" type="ORF">BECKFM1743C_GA0114222_100924</name>
</gene>
<comment type="subcellular location">
    <subcellularLocation>
        <location evidence="6">Cytoplasm</location>
    </subcellularLocation>
</comment>
<keyword evidence="6" id="KW-0742">SOS response</keyword>
<evidence type="ECO:0000256" key="5">
    <source>
        <dbReference type="ARBA" id="ARBA00023125"/>
    </source>
</evidence>
<dbReference type="EMBL" id="CAADFA010000092">
    <property type="protein sequence ID" value="VFJ50968.1"/>
    <property type="molecule type" value="Genomic_DNA"/>
</dbReference>
<dbReference type="SUPFAM" id="SSF52540">
    <property type="entry name" value="P-loop containing nucleoside triphosphate hydrolases"/>
    <property type="match status" value="1"/>
</dbReference>
<keyword evidence="4 6" id="KW-0067">ATP-binding</keyword>
<feature type="domain" description="RecF/RecN/SMC N-terminal" evidence="7">
    <location>
        <begin position="5"/>
        <end position="335"/>
    </location>
</feature>
<name>A0A450VVJ4_9GAMM</name>
<reference evidence="10" key="1">
    <citation type="submission" date="2019-02" db="EMBL/GenBank/DDBJ databases">
        <authorList>
            <person name="Gruber-Vodicka R. H."/>
            <person name="Seah K. B. B."/>
        </authorList>
    </citation>
    <scope>NUCLEOTIDE SEQUENCE</scope>
    <source>
        <strain evidence="9">BECK_BZ163</strain>
        <strain evidence="10">BECK_BZ164</strain>
        <strain evidence="8">BECK_BZ165</strain>
    </source>
</reference>
<dbReference type="EMBL" id="CAADFL010000082">
    <property type="protein sequence ID" value="VFK08809.1"/>
    <property type="molecule type" value="Genomic_DNA"/>
</dbReference>
<keyword evidence="6" id="KW-0234">DNA repair</keyword>
<dbReference type="AlphaFoldDB" id="A0A450VVJ4"/>
<accession>A0A450VVJ4</accession>
<dbReference type="GO" id="GO:0006260">
    <property type="term" value="P:DNA replication"/>
    <property type="evidence" value="ECO:0007669"/>
    <property type="project" value="UniProtKB-UniRule"/>
</dbReference>
<dbReference type="InterPro" id="IPR027417">
    <property type="entry name" value="P-loop_NTPase"/>
</dbReference>
<comment type="similarity">
    <text evidence="6">Belongs to the RecF family.</text>
</comment>
<evidence type="ECO:0000256" key="3">
    <source>
        <dbReference type="ARBA" id="ARBA00022741"/>
    </source>
</evidence>
<keyword evidence="3 6" id="KW-0547">Nucleotide-binding</keyword>
<comment type="function">
    <text evidence="6">The RecF protein is involved in DNA metabolism; it is required for DNA replication and normal SOS inducibility. RecF binds preferentially to single-stranded, linear DNA. It also seems to bind ATP.</text>
</comment>
<dbReference type="InterPro" id="IPR003395">
    <property type="entry name" value="RecF/RecN/SMC_N"/>
</dbReference>
<evidence type="ECO:0000256" key="6">
    <source>
        <dbReference type="HAMAP-Rule" id="MF_00365"/>
    </source>
</evidence>
<dbReference type="GO" id="GO:0005524">
    <property type="term" value="F:ATP binding"/>
    <property type="evidence" value="ECO:0007669"/>
    <property type="project" value="UniProtKB-UniRule"/>
</dbReference>
<dbReference type="GO" id="GO:0000731">
    <property type="term" value="P:DNA synthesis involved in DNA repair"/>
    <property type="evidence" value="ECO:0007669"/>
    <property type="project" value="TreeGrafter"/>
</dbReference>